<sequence length="202" mass="22786">MKKIYRYLCAAAGACIIFTGAYAYRSHRIQEDIAGKILRFHVIANSDSKEDQELKLKVRDEIGAYLSRELEEAGDLDTCEAIVNDHLAEIENCAREVIAKEGHTETVSAQITDAEFPVKTYGAYTFPKGTYRALKVVIGDGAGANWWCVMYPNLCFANSVYEVIDENSKEELQTILTKEDYEEIMAAGKIRVRFKYFEGLAK</sequence>
<dbReference type="RefSeq" id="WP_186867149.1">
    <property type="nucleotide sequence ID" value="NZ_JACOPH010000007.1"/>
</dbReference>
<dbReference type="NCBIfam" id="TIGR02837">
    <property type="entry name" value="spore_II_R"/>
    <property type="match status" value="1"/>
</dbReference>
<evidence type="ECO:0000313" key="2">
    <source>
        <dbReference type="Proteomes" id="UP000606720"/>
    </source>
</evidence>
<dbReference type="InterPro" id="IPR014202">
    <property type="entry name" value="Spore_II_R"/>
</dbReference>
<dbReference type="AlphaFoldDB" id="A0A923LP66"/>
<organism evidence="1 2">
    <name type="scientific">Roseburia zhanii</name>
    <dbReference type="NCBI Taxonomy" id="2763064"/>
    <lineage>
        <taxon>Bacteria</taxon>
        <taxon>Bacillati</taxon>
        <taxon>Bacillota</taxon>
        <taxon>Clostridia</taxon>
        <taxon>Lachnospirales</taxon>
        <taxon>Lachnospiraceae</taxon>
        <taxon>Roseburia</taxon>
    </lineage>
</organism>
<dbReference type="EMBL" id="JACOPH010000007">
    <property type="protein sequence ID" value="MBC5714452.1"/>
    <property type="molecule type" value="Genomic_DNA"/>
</dbReference>
<comment type="caution">
    <text evidence="1">The sequence shown here is derived from an EMBL/GenBank/DDBJ whole genome shotgun (WGS) entry which is preliminary data.</text>
</comment>
<dbReference type="Pfam" id="PF09551">
    <property type="entry name" value="Spore_II_R"/>
    <property type="match status" value="1"/>
</dbReference>
<keyword evidence="2" id="KW-1185">Reference proteome</keyword>
<proteinExistence type="predicted"/>
<evidence type="ECO:0000313" key="1">
    <source>
        <dbReference type="EMBL" id="MBC5714452.1"/>
    </source>
</evidence>
<reference evidence="1" key="1">
    <citation type="submission" date="2020-08" db="EMBL/GenBank/DDBJ databases">
        <title>Genome public.</title>
        <authorList>
            <person name="Liu C."/>
            <person name="Sun Q."/>
        </authorList>
    </citation>
    <scope>NUCLEOTIDE SEQUENCE</scope>
    <source>
        <strain evidence="1">BX1005</strain>
    </source>
</reference>
<gene>
    <name evidence="1" type="primary">spoIIR</name>
    <name evidence="1" type="ORF">H8S17_09555</name>
</gene>
<dbReference type="Proteomes" id="UP000606720">
    <property type="component" value="Unassembled WGS sequence"/>
</dbReference>
<accession>A0A923LP66</accession>
<name>A0A923LP66_9FIRM</name>
<protein>
    <submittedName>
        <fullName evidence="1">Stage II sporulation protein R</fullName>
    </submittedName>
</protein>